<evidence type="ECO:0000313" key="2">
    <source>
        <dbReference type="Proteomes" id="UP001285441"/>
    </source>
</evidence>
<evidence type="ECO:0000313" key="1">
    <source>
        <dbReference type="EMBL" id="KAK3370638.1"/>
    </source>
</evidence>
<gene>
    <name evidence="1" type="ORF">B0H63DRAFT_454792</name>
</gene>
<name>A0AAE0K5Q2_9PEZI</name>
<protein>
    <submittedName>
        <fullName evidence="1">Uncharacterized protein</fullName>
    </submittedName>
</protein>
<reference evidence="1" key="1">
    <citation type="journal article" date="2023" name="Mol. Phylogenet. Evol.">
        <title>Genome-scale phylogeny and comparative genomics of the fungal order Sordariales.</title>
        <authorList>
            <person name="Hensen N."/>
            <person name="Bonometti L."/>
            <person name="Westerberg I."/>
            <person name="Brannstrom I.O."/>
            <person name="Guillou S."/>
            <person name="Cros-Aarteil S."/>
            <person name="Calhoun S."/>
            <person name="Haridas S."/>
            <person name="Kuo A."/>
            <person name="Mondo S."/>
            <person name="Pangilinan J."/>
            <person name="Riley R."/>
            <person name="LaButti K."/>
            <person name="Andreopoulos B."/>
            <person name="Lipzen A."/>
            <person name="Chen C."/>
            <person name="Yan M."/>
            <person name="Daum C."/>
            <person name="Ng V."/>
            <person name="Clum A."/>
            <person name="Steindorff A."/>
            <person name="Ohm R.A."/>
            <person name="Martin F."/>
            <person name="Silar P."/>
            <person name="Natvig D.O."/>
            <person name="Lalanne C."/>
            <person name="Gautier V."/>
            <person name="Ament-Velasquez S.L."/>
            <person name="Kruys A."/>
            <person name="Hutchinson M.I."/>
            <person name="Powell A.J."/>
            <person name="Barry K."/>
            <person name="Miller A.N."/>
            <person name="Grigoriev I.V."/>
            <person name="Debuchy R."/>
            <person name="Gladieux P."/>
            <person name="Hiltunen Thoren M."/>
            <person name="Johannesson H."/>
        </authorList>
    </citation>
    <scope>NUCLEOTIDE SEQUENCE</scope>
    <source>
        <strain evidence="1">CBS 232.78</strain>
    </source>
</reference>
<organism evidence="1 2">
    <name type="scientific">Podospora didyma</name>
    <dbReference type="NCBI Taxonomy" id="330526"/>
    <lineage>
        <taxon>Eukaryota</taxon>
        <taxon>Fungi</taxon>
        <taxon>Dikarya</taxon>
        <taxon>Ascomycota</taxon>
        <taxon>Pezizomycotina</taxon>
        <taxon>Sordariomycetes</taxon>
        <taxon>Sordariomycetidae</taxon>
        <taxon>Sordariales</taxon>
        <taxon>Podosporaceae</taxon>
        <taxon>Podospora</taxon>
    </lineage>
</organism>
<dbReference type="EMBL" id="JAULSW010000009">
    <property type="protein sequence ID" value="KAK3370638.1"/>
    <property type="molecule type" value="Genomic_DNA"/>
</dbReference>
<accession>A0AAE0K5Q2</accession>
<sequence>MFEITGTHNTNQPKENGKKAKEVGLWSHRAGEEIPLAPHNAKDEISRHGFNCFAERRILLFIIKTTNHKLNGSYTSVVLSSDKEGIKKLTTSYINRERNVVSKTGYWCSLSYAALVIKAVLQVWIDEWTAVLSEIDDCVRLEAHDIFQPSTRNRLMFDDCFKLSETYFMIIQLLRVFTGTIRQAGPLFDEVIERLAKDGFSEPDTQLASRLRKDIKTLYTEGKERLLGRIDEKMKEIESLRSGRFNATPLREASNSTKISRFVMALTIDTVMYSPPALPRFAAGKAWSTFYKIASTTVLGFGLYFNGACSALVQWNKRDRIE</sequence>
<reference evidence="1" key="2">
    <citation type="submission" date="2023-06" db="EMBL/GenBank/DDBJ databases">
        <authorList>
            <consortium name="Lawrence Berkeley National Laboratory"/>
            <person name="Haridas S."/>
            <person name="Hensen N."/>
            <person name="Bonometti L."/>
            <person name="Westerberg I."/>
            <person name="Brannstrom I.O."/>
            <person name="Guillou S."/>
            <person name="Cros-Aarteil S."/>
            <person name="Calhoun S."/>
            <person name="Kuo A."/>
            <person name="Mondo S."/>
            <person name="Pangilinan J."/>
            <person name="Riley R."/>
            <person name="LaButti K."/>
            <person name="Andreopoulos B."/>
            <person name="Lipzen A."/>
            <person name="Chen C."/>
            <person name="Yanf M."/>
            <person name="Daum C."/>
            <person name="Ng V."/>
            <person name="Clum A."/>
            <person name="Steindorff A."/>
            <person name="Ohm R."/>
            <person name="Martin F."/>
            <person name="Silar P."/>
            <person name="Natvig D."/>
            <person name="Lalanne C."/>
            <person name="Gautier V."/>
            <person name="Ament-velasquez S.L."/>
            <person name="Kruys A."/>
            <person name="Hutchinson M.I."/>
            <person name="Powell A.J."/>
            <person name="Barry K."/>
            <person name="Miller A.N."/>
            <person name="Grigoriev I.V."/>
            <person name="Debuchy R."/>
            <person name="Gladieux P."/>
            <person name="Thoren M.H."/>
            <person name="Johannesson H."/>
        </authorList>
    </citation>
    <scope>NUCLEOTIDE SEQUENCE</scope>
    <source>
        <strain evidence="1">CBS 232.78</strain>
    </source>
</reference>
<proteinExistence type="predicted"/>
<comment type="caution">
    <text evidence="1">The sequence shown here is derived from an EMBL/GenBank/DDBJ whole genome shotgun (WGS) entry which is preliminary data.</text>
</comment>
<dbReference type="AlphaFoldDB" id="A0AAE0K5Q2"/>
<dbReference type="Proteomes" id="UP001285441">
    <property type="component" value="Unassembled WGS sequence"/>
</dbReference>
<keyword evidence="2" id="KW-1185">Reference proteome</keyword>